<dbReference type="InterPro" id="IPR002731">
    <property type="entry name" value="ATPase_BadF"/>
</dbReference>
<dbReference type="eggNOG" id="COG1924">
    <property type="taxonomic scope" value="Bacteria"/>
</dbReference>
<feature type="domain" description="ATPase BadF/BadG/BcrA/BcrD type" evidence="5">
    <location>
        <begin position="4"/>
        <end position="251"/>
    </location>
</feature>
<evidence type="ECO:0000313" key="6">
    <source>
        <dbReference type="EMBL" id="KNY27274.1"/>
    </source>
</evidence>
<evidence type="ECO:0000313" key="7">
    <source>
        <dbReference type="Proteomes" id="UP000036923"/>
    </source>
</evidence>
<dbReference type="EMBL" id="LGTC01000001">
    <property type="protein sequence ID" value="KNY27274.1"/>
    <property type="molecule type" value="Genomic_DNA"/>
</dbReference>
<comment type="cofactor">
    <cofactor evidence="1">
        <name>[4Fe-4S] cluster</name>
        <dbReference type="ChEBI" id="CHEBI:49883"/>
    </cofactor>
</comment>
<comment type="caution">
    <text evidence="6">The sequence shown here is derived from an EMBL/GenBank/DDBJ whole genome shotgun (WGS) entry which is preliminary data.</text>
</comment>
<name>A0A0L6JNC5_9FIRM</name>
<keyword evidence="7" id="KW-1185">Reference proteome</keyword>
<dbReference type="PANTHER" id="PTHR32329:SF5">
    <property type="entry name" value="ACTIVATOR OF 2-HYDROXYACYL-COA DEHYDRATASE"/>
    <property type="match status" value="1"/>
</dbReference>
<dbReference type="AlphaFoldDB" id="A0A0L6JNC5"/>
<evidence type="ECO:0000256" key="1">
    <source>
        <dbReference type="ARBA" id="ARBA00001966"/>
    </source>
</evidence>
<accession>A0A0L6JNC5</accession>
<dbReference type="OrthoDB" id="9778513at2"/>
<keyword evidence="4" id="KW-0411">Iron-sulfur</keyword>
<dbReference type="STRING" id="398512.Bccel_2545"/>
<sequence length="253" mass="27714">MVVLGFDIGSRAVKVVLFENESFQKSLVFDTFDFYKNYCTYIEGKIFVNFDKLGMGEADRIVSTGYGRNNINIDGAEAITELKAHTFGAVWQTGLSDFTLLDVGGQDSKVIDIKNKRIIDMILNDKCAASCGRYLENMAKVIGLSVGEVANYSNNPVNLSSTCAVFAESELIGKISEGYAAEVLAASINYSLFKRIKPLIERFPGESIVVTGGVAENNALLNFIKNETDFKDVIVPKYPQLNGALGCCIYAMK</sequence>
<proteinExistence type="predicted"/>
<dbReference type="SUPFAM" id="SSF53067">
    <property type="entry name" value="Actin-like ATPase domain"/>
    <property type="match status" value="1"/>
</dbReference>
<dbReference type="PATRIC" id="fig|398512.5.peg.2650"/>
<organism evidence="6 7">
    <name type="scientific">Pseudobacteroides cellulosolvens ATCC 35603 = DSM 2933</name>
    <dbReference type="NCBI Taxonomy" id="398512"/>
    <lineage>
        <taxon>Bacteria</taxon>
        <taxon>Bacillati</taxon>
        <taxon>Bacillota</taxon>
        <taxon>Clostridia</taxon>
        <taxon>Eubacteriales</taxon>
        <taxon>Oscillospiraceae</taxon>
        <taxon>Pseudobacteroides</taxon>
    </lineage>
</organism>
<evidence type="ECO:0000256" key="3">
    <source>
        <dbReference type="ARBA" id="ARBA00023004"/>
    </source>
</evidence>
<dbReference type="InterPro" id="IPR043129">
    <property type="entry name" value="ATPase_NBD"/>
</dbReference>
<evidence type="ECO:0000256" key="2">
    <source>
        <dbReference type="ARBA" id="ARBA00022723"/>
    </source>
</evidence>
<gene>
    <name evidence="6" type="ORF">Bccel_2545</name>
</gene>
<reference evidence="7" key="1">
    <citation type="submission" date="2015-07" db="EMBL/GenBank/DDBJ databases">
        <title>Near-Complete Genome Sequence of the Cellulolytic Bacterium Bacteroides (Pseudobacteroides) cellulosolvens ATCC 35603.</title>
        <authorList>
            <person name="Dassa B."/>
            <person name="Utturkar S.M."/>
            <person name="Klingeman D.M."/>
            <person name="Hurt R.A."/>
            <person name="Keller M."/>
            <person name="Xu J."/>
            <person name="Reddy Y.H.K."/>
            <person name="Borovok I."/>
            <person name="Grinberg I.R."/>
            <person name="Lamed R."/>
            <person name="Zhivin O."/>
            <person name="Bayer E.A."/>
            <person name="Brown S.D."/>
        </authorList>
    </citation>
    <scope>NUCLEOTIDE SEQUENCE [LARGE SCALE GENOMIC DNA]</scope>
    <source>
        <strain evidence="7">DSM 2933</strain>
    </source>
</reference>
<dbReference type="PANTHER" id="PTHR32329">
    <property type="entry name" value="BIFUNCTIONAL PROTEIN [INCLUDES 2-HYDROXYACYL-COA DEHYDRATASE (N-TER) AND ITS ACTIVATOR DOMAIN (C_TERM)-RELATED"/>
    <property type="match status" value="1"/>
</dbReference>
<evidence type="ECO:0000259" key="5">
    <source>
        <dbReference type="Pfam" id="PF01869"/>
    </source>
</evidence>
<keyword evidence="2" id="KW-0479">Metal-binding</keyword>
<dbReference type="InterPro" id="IPR008275">
    <property type="entry name" value="CoA_E_activase_dom"/>
</dbReference>
<dbReference type="GO" id="GO:0051536">
    <property type="term" value="F:iron-sulfur cluster binding"/>
    <property type="evidence" value="ECO:0007669"/>
    <property type="project" value="UniProtKB-KW"/>
</dbReference>
<dbReference type="CDD" id="cd24109">
    <property type="entry name" value="ASKHA_NBD_YjiL-like"/>
    <property type="match status" value="1"/>
</dbReference>
<dbReference type="NCBIfam" id="TIGR00241">
    <property type="entry name" value="CoA_E_activ"/>
    <property type="match status" value="1"/>
</dbReference>
<keyword evidence="3" id="KW-0408">Iron</keyword>
<dbReference type="GO" id="GO:0046872">
    <property type="term" value="F:metal ion binding"/>
    <property type="evidence" value="ECO:0007669"/>
    <property type="project" value="UniProtKB-KW"/>
</dbReference>
<evidence type="ECO:0000256" key="4">
    <source>
        <dbReference type="ARBA" id="ARBA00023014"/>
    </source>
</evidence>
<dbReference type="Pfam" id="PF01869">
    <property type="entry name" value="BcrAD_BadFG"/>
    <property type="match status" value="1"/>
</dbReference>
<dbReference type="InterPro" id="IPR051805">
    <property type="entry name" value="Dehydratase_Activator_Redct"/>
</dbReference>
<dbReference type="Gene3D" id="3.30.420.40">
    <property type="match status" value="2"/>
</dbReference>
<dbReference type="Proteomes" id="UP000036923">
    <property type="component" value="Unassembled WGS sequence"/>
</dbReference>
<protein>
    <submittedName>
        <fullName evidence="6">CoA-substrate-specific enzyme activase</fullName>
    </submittedName>
</protein>
<dbReference type="RefSeq" id="WP_036942533.1">
    <property type="nucleotide sequence ID" value="NZ_JQKC01000019.1"/>
</dbReference>